<accession>A0A0A8UYU9</accession>
<dbReference type="Proteomes" id="UP000032803">
    <property type="component" value="Plasmid II"/>
</dbReference>
<name>A0A0A8UYU9_LEGHA</name>
<dbReference type="InterPro" id="IPR011009">
    <property type="entry name" value="Kinase-like_dom_sf"/>
</dbReference>
<dbReference type="RefSeq" id="WP_011212556.1">
    <property type="nucleotide sequence ID" value="NZ_LN681226.1"/>
</dbReference>
<evidence type="ECO:0000313" key="2">
    <source>
        <dbReference type="EMBL" id="CEK12307.1"/>
    </source>
</evidence>
<geneLocation type="plasmid" evidence="2 3">
    <name>II</name>
</geneLocation>
<dbReference type="KEGG" id="lha:LHA_pA0059"/>
<dbReference type="EMBL" id="LN681226">
    <property type="protein sequence ID" value="CEK12307.1"/>
    <property type="molecule type" value="Genomic_DNA"/>
</dbReference>
<dbReference type="HOGENOM" id="CLU_071279_0_0_6"/>
<evidence type="ECO:0000259" key="1">
    <source>
        <dbReference type="Pfam" id="PF01636"/>
    </source>
</evidence>
<reference evidence="3" key="1">
    <citation type="submission" date="2014-09" db="EMBL/GenBank/DDBJ databases">
        <authorList>
            <person name="Gomez-Valero L."/>
        </authorList>
    </citation>
    <scope>NUCLEOTIDE SEQUENCE [LARGE SCALE GENOMIC DNA]</scope>
    <source>
        <strain evidence="3">ATCC35250</strain>
        <plasmid evidence="3">II</plasmid>
    </source>
</reference>
<dbReference type="AlphaFoldDB" id="A0A0A8UYU9"/>
<evidence type="ECO:0000313" key="3">
    <source>
        <dbReference type="Proteomes" id="UP000032803"/>
    </source>
</evidence>
<dbReference type="Pfam" id="PF01636">
    <property type="entry name" value="APH"/>
    <property type="match status" value="1"/>
</dbReference>
<keyword evidence="2" id="KW-0614">Plasmid</keyword>
<dbReference type="SUPFAM" id="SSF56112">
    <property type="entry name" value="Protein kinase-like (PK-like)"/>
    <property type="match status" value="1"/>
</dbReference>
<dbReference type="OrthoDB" id="6255775at2"/>
<feature type="domain" description="Aminoglycoside phosphotransferase" evidence="1">
    <location>
        <begin position="36"/>
        <end position="244"/>
    </location>
</feature>
<organism evidence="2 3">
    <name type="scientific">Legionella hackeliae</name>
    <dbReference type="NCBI Taxonomy" id="449"/>
    <lineage>
        <taxon>Bacteria</taxon>
        <taxon>Pseudomonadati</taxon>
        <taxon>Pseudomonadota</taxon>
        <taxon>Gammaproteobacteria</taxon>
        <taxon>Legionellales</taxon>
        <taxon>Legionellaceae</taxon>
        <taxon>Legionella</taxon>
    </lineage>
</organism>
<proteinExistence type="predicted"/>
<protein>
    <recommendedName>
        <fullName evidence="1">Aminoglycoside phosphotransferase domain-containing protein</fullName>
    </recommendedName>
</protein>
<keyword evidence="3" id="KW-1185">Reference proteome</keyword>
<sequence>MNNLLPLFKWGTDYLVSNGYSIEHSPEIVLSTPWSHVIRFATSTENFYLKQTPPSLFLSNEPKIIRVLSSQFHANVPDIIEINEDLHCFLMRDAGISLRQTLKTNFKPELLCQAIKQYATIQLSAEECIVTFLKLGVPDWRLNQLPFLYDHMLKQTAFLKAEGLTDKELQTLHSLSPKFSAQCKLLASFRIPETIGYHDFHDKNVLLDPITKRMTFVDWGETAIIHPFFSLHTCLEQSITHYGVTEGDSTYQKLQDACLEKWLGLATKERLLSAFLLAKQIRLFWNILASNQFILSVDRQAYQAYYPNQHSPIAGGFKAFLEGMH</sequence>
<dbReference type="InterPro" id="IPR002575">
    <property type="entry name" value="Aminoglycoside_PTrfase"/>
</dbReference>
<gene>
    <name evidence="2" type="ORF">LHA_pA0059</name>
</gene>